<keyword evidence="10" id="KW-1185">Reference proteome</keyword>
<evidence type="ECO:0000256" key="5">
    <source>
        <dbReference type="ARBA" id="ARBA00022989"/>
    </source>
</evidence>
<evidence type="ECO:0000256" key="6">
    <source>
        <dbReference type="ARBA" id="ARBA00023136"/>
    </source>
</evidence>
<gene>
    <name evidence="9" type="ORF">HPG69_005806</name>
</gene>
<feature type="non-terminal residue" evidence="9">
    <location>
        <position position="1"/>
    </location>
</feature>
<keyword evidence="4" id="KW-0552">Olfaction</keyword>
<dbReference type="EMBL" id="JACDTQ010002427">
    <property type="protein sequence ID" value="KAF5918768.1"/>
    <property type="molecule type" value="Genomic_DNA"/>
</dbReference>
<feature type="transmembrane region" description="Helical" evidence="8">
    <location>
        <begin position="104"/>
        <end position="125"/>
    </location>
</feature>
<dbReference type="PANTHER" id="PTHR26450">
    <property type="entry name" value="OLFACTORY RECEPTOR 56B1-RELATED"/>
    <property type="match status" value="1"/>
</dbReference>
<evidence type="ECO:0000313" key="9">
    <source>
        <dbReference type="EMBL" id="KAF5918768.1"/>
    </source>
</evidence>
<keyword evidence="2" id="KW-0716">Sensory transduction</keyword>
<dbReference type="Gene3D" id="1.20.1070.10">
    <property type="entry name" value="Rhodopsin 7-helix transmembrane proteins"/>
    <property type="match status" value="1"/>
</dbReference>
<organism evidence="9 10">
    <name type="scientific">Diceros bicornis minor</name>
    <name type="common">South-central black rhinoceros</name>
    <dbReference type="NCBI Taxonomy" id="77932"/>
    <lineage>
        <taxon>Eukaryota</taxon>
        <taxon>Metazoa</taxon>
        <taxon>Chordata</taxon>
        <taxon>Craniata</taxon>
        <taxon>Vertebrata</taxon>
        <taxon>Euteleostomi</taxon>
        <taxon>Mammalia</taxon>
        <taxon>Eutheria</taxon>
        <taxon>Laurasiatheria</taxon>
        <taxon>Perissodactyla</taxon>
        <taxon>Rhinocerotidae</taxon>
        <taxon>Diceros</taxon>
    </lineage>
</organism>
<dbReference type="AlphaFoldDB" id="A0A7J7ESX7"/>
<comment type="caution">
    <text evidence="9">The sequence shown here is derived from an EMBL/GenBank/DDBJ whole genome shotgun (WGS) entry which is preliminary data.</text>
</comment>
<dbReference type="InterPro" id="IPR000725">
    <property type="entry name" value="Olfact_rcpt"/>
</dbReference>
<reference evidence="9 10" key="1">
    <citation type="journal article" date="2020" name="Mol. Biol. Evol.">
        <title>Interspecific Gene Flow and the Evolution of Specialization in Black and White Rhinoceros.</title>
        <authorList>
            <person name="Moodley Y."/>
            <person name="Westbury M.V."/>
            <person name="Russo I.M."/>
            <person name="Gopalakrishnan S."/>
            <person name="Rakotoarivelo A."/>
            <person name="Olsen R.A."/>
            <person name="Prost S."/>
            <person name="Tunstall T."/>
            <person name="Ryder O.A."/>
            <person name="Dalen L."/>
            <person name="Bruford M.W."/>
        </authorList>
    </citation>
    <scope>NUCLEOTIDE SEQUENCE [LARGE SCALE GENOMIC DNA]</scope>
    <source>
        <strain evidence="9">SBR-YM</strain>
        <tissue evidence="9">Skin</tissue>
    </source>
</reference>
<evidence type="ECO:0008006" key="11">
    <source>
        <dbReference type="Google" id="ProtNLM"/>
    </source>
</evidence>
<keyword evidence="3 8" id="KW-0812">Transmembrane</keyword>
<evidence type="ECO:0000313" key="10">
    <source>
        <dbReference type="Proteomes" id="UP000551758"/>
    </source>
</evidence>
<sequence>PIVTVILDVILIAVSYSLILRAVFHLPSEHARHKALSTCGSHLCVILVFYVPSFFTLLTHRFGHNFPRHVHILLANLYPHHISLHYIHPTWHLRTGKLPHLVSIPFFLMYITTVLGNGAFILVVLNECTLHESV</sequence>
<dbReference type="Pfam" id="PF13853">
    <property type="entry name" value="7tm_4"/>
    <property type="match status" value="1"/>
</dbReference>
<evidence type="ECO:0000256" key="8">
    <source>
        <dbReference type="SAM" id="Phobius"/>
    </source>
</evidence>
<dbReference type="GO" id="GO:0007186">
    <property type="term" value="P:G protein-coupled receptor signaling pathway"/>
    <property type="evidence" value="ECO:0007669"/>
    <property type="project" value="InterPro"/>
</dbReference>
<evidence type="ECO:0000256" key="3">
    <source>
        <dbReference type="ARBA" id="ARBA00022692"/>
    </source>
</evidence>
<name>A0A7J7ESX7_DICBM</name>
<dbReference type="GO" id="GO:0004984">
    <property type="term" value="F:olfactory receptor activity"/>
    <property type="evidence" value="ECO:0007669"/>
    <property type="project" value="InterPro"/>
</dbReference>
<keyword evidence="7" id="KW-0807">Transducer</keyword>
<comment type="subcellular location">
    <subcellularLocation>
        <location evidence="1">Membrane</location>
        <topology evidence="1">Multi-pass membrane protein</topology>
    </subcellularLocation>
</comment>
<proteinExistence type="predicted"/>
<accession>A0A7J7ESX7</accession>
<protein>
    <recommendedName>
        <fullName evidence="11">Olfactory receptor</fullName>
    </recommendedName>
</protein>
<evidence type="ECO:0000256" key="4">
    <source>
        <dbReference type="ARBA" id="ARBA00022725"/>
    </source>
</evidence>
<keyword evidence="5 8" id="KW-1133">Transmembrane helix</keyword>
<dbReference type="Proteomes" id="UP000551758">
    <property type="component" value="Unassembled WGS sequence"/>
</dbReference>
<dbReference type="InterPro" id="IPR050402">
    <property type="entry name" value="OR51/52/56-like"/>
</dbReference>
<evidence type="ECO:0000256" key="2">
    <source>
        <dbReference type="ARBA" id="ARBA00022606"/>
    </source>
</evidence>
<dbReference type="GO" id="GO:0005886">
    <property type="term" value="C:plasma membrane"/>
    <property type="evidence" value="ECO:0007669"/>
    <property type="project" value="TreeGrafter"/>
</dbReference>
<dbReference type="PANTHER" id="PTHR26450:SF151">
    <property type="entry name" value="OLFACTORY RECEPTOR 52B2"/>
    <property type="match status" value="1"/>
</dbReference>
<evidence type="ECO:0000256" key="7">
    <source>
        <dbReference type="ARBA" id="ARBA00023224"/>
    </source>
</evidence>
<evidence type="ECO:0000256" key="1">
    <source>
        <dbReference type="ARBA" id="ARBA00004141"/>
    </source>
</evidence>
<feature type="transmembrane region" description="Helical" evidence="8">
    <location>
        <begin position="36"/>
        <end position="58"/>
    </location>
</feature>
<dbReference type="SUPFAM" id="SSF81321">
    <property type="entry name" value="Family A G protein-coupled receptor-like"/>
    <property type="match status" value="1"/>
</dbReference>
<keyword evidence="6 8" id="KW-0472">Membrane</keyword>
<feature type="transmembrane region" description="Helical" evidence="8">
    <location>
        <begin position="6"/>
        <end position="24"/>
    </location>
</feature>